<organism evidence="1 4">
    <name type="scientific">Methylopila capsulata</name>
    <dbReference type="NCBI Taxonomy" id="61654"/>
    <lineage>
        <taxon>Bacteria</taxon>
        <taxon>Pseudomonadati</taxon>
        <taxon>Pseudomonadota</taxon>
        <taxon>Alphaproteobacteria</taxon>
        <taxon>Hyphomicrobiales</taxon>
        <taxon>Methylopilaceae</taxon>
        <taxon>Methylopila</taxon>
    </lineage>
</organism>
<comment type="caution">
    <text evidence="1">The sequence shown here is derived from an EMBL/GenBank/DDBJ whole genome shotgun (WGS) entry which is preliminary data.</text>
</comment>
<dbReference type="Proteomes" id="UP000758856">
    <property type="component" value="Unassembled WGS sequence"/>
</dbReference>
<protein>
    <submittedName>
        <fullName evidence="1">Uncharacterized protein</fullName>
    </submittedName>
</protein>
<evidence type="ECO:0000313" key="1">
    <source>
        <dbReference type="EMBL" id="GLK57561.1"/>
    </source>
</evidence>
<keyword evidence="3" id="KW-1185">Reference proteome</keyword>
<dbReference type="EMBL" id="BSFF01000010">
    <property type="protein sequence ID" value="GLK57561.1"/>
    <property type="molecule type" value="Genomic_DNA"/>
</dbReference>
<reference evidence="1" key="1">
    <citation type="journal article" date="2014" name="Int. J. Syst. Evol. Microbiol.">
        <title>Complete genome sequence of Corynebacterium casei LMG S-19264T (=DSM 44701T), isolated from a smear-ripened cheese.</title>
        <authorList>
            <consortium name="US DOE Joint Genome Institute (JGI-PGF)"/>
            <person name="Walter F."/>
            <person name="Albersmeier A."/>
            <person name="Kalinowski J."/>
            <person name="Ruckert C."/>
        </authorList>
    </citation>
    <scope>NUCLEOTIDE SEQUENCE</scope>
    <source>
        <strain evidence="1">VKM B-1606</strain>
    </source>
</reference>
<reference evidence="2 3" key="2">
    <citation type="submission" date="2021-01" db="EMBL/GenBank/DDBJ databases">
        <title>Genomic Encyclopedia of Type Strains, Phase IV (KMG-IV): sequencing the most valuable type-strain genomes for metagenomic binning, comparative biology and taxonomic classification.</title>
        <authorList>
            <person name="Goeker M."/>
        </authorList>
    </citation>
    <scope>NUCLEOTIDE SEQUENCE [LARGE SCALE GENOMIC DNA]</scope>
    <source>
        <strain evidence="2 3">DSM 6130</strain>
    </source>
</reference>
<sequence length="322" mass="35332">MTNYAARGDQLIKAFPERIAAPPALLLAFADWLAARPWGSVGSFDLSPGWSDHMIFGGERFFRQFAFVVRLPDGSRAGYWLRDDRPLEQAPIVLLGSEGEAETWAPDLPSFLVRLATADFDDSGPASDLMPGSYDAGPNLRGELAGWLGARLGASGADRLKRPRPGEPDAFRDWYLTGAREPETDLAHDPDTQAITKLLERYRPPASAQPWEVTTLSVGWAGDQVEIVNASAGHGPVPEKDALLPHLAALRRRAAERTPGVGLWHHAWITLANEDPARLDASYLFEPKFFLGQPPAEAFRADQRSAPRAARRIPDWLATLLA</sequence>
<gene>
    <name evidence="1" type="ORF">GCM10008170_35810</name>
    <name evidence="2" type="ORF">JOD31_003476</name>
</gene>
<dbReference type="Proteomes" id="UP001143400">
    <property type="component" value="Unassembled WGS sequence"/>
</dbReference>
<evidence type="ECO:0000313" key="4">
    <source>
        <dbReference type="Proteomes" id="UP001143400"/>
    </source>
</evidence>
<proteinExistence type="predicted"/>
<name>A0A9W6IYQ4_9HYPH</name>
<dbReference type="RefSeq" id="WP_204951685.1">
    <property type="nucleotide sequence ID" value="NZ_BSFF01000010.1"/>
</dbReference>
<dbReference type="EMBL" id="JAFBCY010000004">
    <property type="protein sequence ID" value="MBM7853225.1"/>
    <property type="molecule type" value="Genomic_DNA"/>
</dbReference>
<evidence type="ECO:0000313" key="3">
    <source>
        <dbReference type="Proteomes" id="UP000758856"/>
    </source>
</evidence>
<dbReference type="AlphaFoldDB" id="A0A9W6IYQ4"/>
<evidence type="ECO:0000313" key="2">
    <source>
        <dbReference type="EMBL" id="MBM7853225.1"/>
    </source>
</evidence>
<reference evidence="1" key="3">
    <citation type="submission" date="2023-01" db="EMBL/GenBank/DDBJ databases">
        <authorList>
            <person name="Sun Q."/>
            <person name="Evtushenko L."/>
        </authorList>
    </citation>
    <scope>NUCLEOTIDE SEQUENCE</scope>
    <source>
        <strain evidence="1">VKM B-1606</strain>
    </source>
</reference>
<accession>A0A9W6IYQ4</accession>